<evidence type="ECO:0000256" key="6">
    <source>
        <dbReference type="PIRNR" id="PIRNR002889"/>
    </source>
</evidence>
<proteinExistence type="inferred from homology"/>
<evidence type="ECO:0000256" key="2">
    <source>
        <dbReference type="ARBA" id="ARBA00009677"/>
    </source>
</evidence>
<dbReference type="InterPro" id="IPR001444">
    <property type="entry name" value="Flag_bb_rod_N"/>
</dbReference>
<organism evidence="8 9">
    <name type="scientific">Virgibacillus litoralis</name>
    <dbReference type="NCBI Taxonomy" id="578221"/>
    <lineage>
        <taxon>Bacteria</taxon>
        <taxon>Bacillati</taxon>
        <taxon>Bacillota</taxon>
        <taxon>Bacilli</taxon>
        <taxon>Bacillales</taxon>
        <taxon>Bacillaceae</taxon>
        <taxon>Virgibacillus</taxon>
    </lineage>
</organism>
<evidence type="ECO:0000256" key="3">
    <source>
        <dbReference type="ARBA" id="ARBA00014376"/>
    </source>
</evidence>
<dbReference type="PANTHER" id="PTHR30435:SF12">
    <property type="entry name" value="FLAGELLAR BASAL BODY ROD PROTEIN FLGB"/>
    <property type="match status" value="1"/>
</dbReference>
<dbReference type="PANTHER" id="PTHR30435">
    <property type="entry name" value="FLAGELLAR PROTEIN"/>
    <property type="match status" value="1"/>
</dbReference>
<dbReference type="PIRSF" id="PIRSF002889">
    <property type="entry name" value="Rod_FlgB"/>
    <property type="match status" value="1"/>
</dbReference>
<dbReference type="NCBIfam" id="TIGR01396">
    <property type="entry name" value="FlgB"/>
    <property type="match status" value="1"/>
</dbReference>
<evidence type="ECO:0000256" key="1">
    <source>
        <dbReference type="ARBA" id="ARBA00004117"/>
    </source>
</evidence>
<evidence type="ECO:0000259" key="7">
    <source>
        <dbReference type="Pfam" id="PF00460"/>
    </source>
</evidence>
<name>A0ABS4HE44_9BACI</name>
<dbReference type="EMBL" id="JAGGKK010000010">
    <property type="protein sequence ID" value="MBP1949118.1"/>
    <property type="molecule type" value="Genomic_DNA"/>
</dbReference>
<keyword evidence="9" id="KW-1185">Reference proteome</keyword>
<comment type="similarity">
    <text evidence="2 6">Belongs to the flagella basal body rod proteins family.</text>
</comment>
<protein>
    <recommendedName>
        <fullName evidence="3 6">Flagellar basal body rod protein FlgB</fullName>
    </recommendedName>
</protein>
<evidence type="ECO:0000313" key="9">
    <source>
        <dbReference type="Proteomes" id="UP001519328"/>
    </source>
</evidence>
<sequence length="132" mass="15134">MELFGGTFQKLENSLNYASAKNRTISNNIANVDTPNYKSKDVAFKNVLNEELNTSFETKRTHPKHIPFNNVNSNQSFQTFTDKNSMYNHNGNNVDIDKEMSDLAKNQIYYRSLVDRMNGKFSSLQTVIRGGR</sequence>
<comment type="subunit">
    <text evidence="6">The basal body constitutes a major portion of the flagellar organelle and consists of a number of rings mounted on a central rod.</text>
</comment>
<dbReference type="Pfam" id="PF00460">
    <property type="entry name" value="Flg_bb_rod"/>
    <property type="match status" value="1"/>
</dbReference>
<accession>A0ABS4HE44</accession>
<keyword evidence="8" id="KW-0966">Cell projection</keyword>
<comment type="function">
    <text evidence="5 6">Structural component of flagellum, the bacterial motility apparatus. Part of the rod structure of flagellar basal body.</text>
</comment>
<keyword evidence="8" id="KW-0969">Cilium</keyword>
<evidence type="ECO:0000256" key="4">
    <source>
        <dbReference type="ARBA" id="ARBA00023143"/>
    </source>
</evidence>
<comment type="caution">
    <text evidence="8">The sequence shown here is derived from an EMBL/GenBank/DDBJ whole genome shotgun (WGS) entry which is preliminary data.</text>
</comment>
<comment type="subcellular location">
    <subcellularLocation>
        <location evidence="1 6">Bacterial flagellum basal body</location>
    </subcellularLocation>
</comment>
<dbReference type="InterPro" id="IPR006300">
    <property type="entry name" value="FlgB"/>
</dbReference>
<feature type="domain" description="Flagellar basal body rod protein N-terminal" evidence="7">
    <location>
        <begin position="15"/>
        <end position="38"/>
    </location>
</feature>
<keyword evidence="8" id="KW-0282">Flagellum</keyword>
<reference evidence="8 9" key="1">
    <citation type="submission" date="2021-03" db="EMBL/GenBank/DDBJ databases">
        <title>Genomic Encyclopedia of Type Strains, Phase IV (KMG-IV): sequencing the most valuable type-strain genomes for metagenomic binning, comparative biology and taxonomic classification.</title>
        <authorList>
            <person name="Goeker M."/>
        </authorList>
    </citation>
    <scope>NUCLEOTIDE SEQUENCE [LARGE SCALE GENOMIC DNA]</scope>
    <source>
        <strain evidence="8 9">DSM 21085</strain>
    </source>
</reference>
<evidence type="ECO:0000313" key="8">
    <source>
        <dbReference type="EMBL" id="MBP1949118.1"/>
    </source>
</evidence>
<dbReference type="Proteomes" id="UP001519328">
    <property type="component" value="Unassembled WGS sequence"/>
</dbReference>
<keyword evidence="4 6" id="KW-0975">Bacterial flagellum</keyword>
<gene>
    <name evidence="8" type="ORF">J2Z82_002055</name>
</gene>
<evidence type="ECO:0000256" key="5">
    <source>
        <dbReference type="ARBA" id="ARBA00024934"/>
    </source>
</evidence>
<dbReference type="RefSeq" id="WP_209480650.1">
    <property type="nucleotide sequence ID" value="NZ_JAGGKK010000010.1"/>
</dbReference>